<dbReference type="RefSeq" id="WP_004590114.1">
    <property type="nucleotide sequence ID" value="NZ_APMM01000013.1"/>
</dbReference>
<reference evidence="1 2" key="1">
    <citation type="journal article" date="2013" name="Genome Announc.">
        <title>Draft Genome Sequence of a Highly Flagellated, Fast-Swimming Archaeon, Methanocaldococcus villosus Strain KIN24-T80 (DSM 22612).</title>
        <authorList>
            <person name="Thennarasu S."/>
            <person name="Polireddy D."/>
            <person name="Antony A."/>
            <person name="Yada M.R."/>
            <person name="Algarawi S."/>
            <person name="Sivakumar N."/>
        </authorList>
    </citation>
    <scope>NUCLEOTIDE SEQUENCE [LARGE SCALE GENOMIC DNA]</scope>
    <source>
        <strain evidence="1 2">KIN24-T80</strain>
    </source>
</reference>
<evidence type="ECO:0000313" key="1">
    <source>
        <dbReference type="EMBL" id="ENN96508.1"/>
    </source>
</evidence>
<protein>
    <submittedName>
        <fullName evidence="1">Uncharacterized protein</fullName>
    </submittedName>
</protein>
<dbReference type="Proteomes" id="UP000053695">
    <property type="component" value="Unassembled WGS sequence"/>
</dbReference>
<dbReference type="AlphaFoldDB" id="N6V2M3"/>
<gene>
    <name evidence="1" type="ORF">J422_01775</name>
</gene>
<comment type="caution">
    <text evidence="1">The sequence shown here is derived from an EMBL/GenBank/DDBJ whole genome shotgun (WGS) entry which is preliminary data.</text>
</comment>
<sequence>MTYPTLVEIKLEKDKLFEIGENKVNELLKIRTKLETLRKNNGDIDEIIALEDKENQLISEISKIDLMIKILEIVEFIIESGLFEKYLDILEKNIEYDELLDIVVKNNLCVKKTCLEIYKRLGLNDKNILKNIEALEECEEDHEEPTYIKNIIRRINNLKSKICDEGNNEKGRES</sequence>
<dbReference type="PATRIC" id="fig|1069083.5.peg.349"/>
<name>N6V2M3_9EURY</name>
<accession>N6V2M3</accession>
<evidence type="ECO:0000313" key="2">
    <source>
        <dbReference type="Proteomes" id="UP000053695"/>
    </source>
</evidence>
<dbReference type="STRING" id="1069083.GCA_000371805_00206"/>
<organism evidence="1 2">
    <name type="scientific">Methanocaldococcus villosus KIN24-T80</name>
    <dbReference type="NCBI Taxonomy" id="1069083"/>
    <lineage>
        <taxon>Archaea</taxon>
        <taxon>Methanobacteriati</taxon>
        <taxon>Methanobacteriota</taxon>
        <taxon>Methanomada group</taxon>
        <taxon>Methanococci</taxon>
        <taxon>Methanococcales</taxon>
        <taxon>Methanocaldococcaceae</taxon>
        <taxon>Methanocaldococcus</taxon>
    </lineage>
</organism>
<dbReference type="OrthoDB" id="65974at2157"/>
<dbReference type="EMBL" id="APMM01000013">
    <property type="protein sequence ID" value="ENN96508.1"/>
    <property type="molecule type" value="Genomic_DNA"/>
</dbReference>
<proteinExistence type="predicted"/>
<keyword evidence="2" id="KW-1185">Reference proteome</keyword>